<gene>
    <name evidence="1" type="ORF">ACFPYN_05345</name>
</gene>
<dbReference type="Proteomes" id="UP001596170">
    <property type="component" value="Unassembled WGS sequence"/>
</dbReference>
<sequence>MRQCTKCNQNIVQGYCIEGGLAYYCSDNCLHQHYSKAEWNDMYNNGKSDSYWTEWEINKITYEEAKERFINDQDVYLLFNDGTEGVAEHMDDIICHEGICGEFCMEC</sequence>
<evidence type="ECO:0000313" key="1">
    <source>
        <dbReference type="EMBL" id="MFC6038879.1"/>
    </source>
</evidence>
<keyword evidence="2" id="KW-1185">Reference proteome</keyword>
<organism evidence="1 2">
    <name type="scientific">Paenisporosarcina macmurdoensis</name>
    <dbReference type="NCBI Taxonomy" id="212659"/>
    <lineage>
        <taxon>Bacteria</taxon>
        <taxon>Bacillati</taxon>
        <taxon>Bacillota</taxon>
        <taxon>Bacilli</taxon>
        <taxon>Bacillales</taxon>
        <taxon>Caryophanaceae</taxon>
        <taxon>Paenisporosarcina</taxon>
    </lineage>
</organism>
<dbReference type="RefSeq" id="WP_377732979.1">
    <property type="nucleotide sequence ID" value="NZ_JBHSRI010000004.1"/>
</dbReference>
<evidence type="ECO:0000313" key="2">
    <source>
        <dbReference type="Proteomes" id="UP001596170"/>
    </source>
</evidence>
<reference evidence="2" key="1">
    <citation type="journal article" date="2019" name="Int. J. Syst. Evol. Microbiol.">
        <title>The Global Catalogue of Microorganisms (GCM) 10K type strain sequencing project: providing services to taxonomists for standard genome sequencing and annotation.</title>
        <authorList>
            <consortium name="The Broad Institute Genomics Platform"/>
            <consortium name="The Broad Institute Genome Sequencing Center for Infectious Disease"/>
            <person name="Wu L."/>
            <person name="Ma J."/>
        </authorList>
    </citation>
    <scope>NUCLEOTIDE SEQUENCE [LARGE SCALE GENOMIC DNA]</scope>
    <source>
        <strain evidence="2">CCUG 54527</strain>
    </source>
</reference>
<protein>
    <submittedName>
        <fullName evidence="1">Uncharacterized protein</fullName>
    </submittedName>
</protein>
<comment type="caution">
    <text evidence="1">The sequence shown here is derived from an EMBL/GenBank/DDBJ whole genome shotgun (WGS) entry which is preliminary data.</text>
</comment>
<name>A0ABW1L4K8_9BACL</name>
<dbReference type="EMBL" id="JBHSRI010000004">
    <property type="protein sequence ID" value="MFC6038879.1"/>
    <property type="molecule type" value="Genomic_DNA"/>
</dbReference>
<accession>A0ABW1L4K8</accession>
<proteinExistence type="predicted"/>